<reference evidence="1 2" key="2">
    <citation type="journal article" date="2022" name="Mol. Ecol. Resour.">
        <title>The genomes of chicory, endive, great burdock and yacon provide insights into Asteraceae paleo-polyploidization history and plant inulin production.</title>
        <authorList>
            <person name="Fan W."/>
            <person name="Wang S."/>
            <person name="Wang H."/>
            <person name="Wang A."/>
            <person name="Jiang F."/>
            <person name="Liu H."/>
            <person name="Zhao H."/>
            <person name="Xu D."/>
            <person name="Zhang Y."/>
        </authorList>
    </citation>
    <scope>NUCLEOTIDE SEQUENCE [LARGE SCALE GENOMIC DNA]</scope>
    <source>
        <strain evidence="2">cv. Niubang</strain>
    </source>
</reference>
<protein>
    <submittedName>
        <fullName evidence="1">Uncharacterized protein</fullName>
    </submittedName>
</protein>
<reference evidence="2" key="1">
    <citation type="journal article" date="2022" name="Mol. Ecol. Resour.">
        <title>The genomes of chicory, endive, great burdock and yacon provide insights into Asteraceae palaeo-polyploidization history and plant inulin production.</title>
        <authorList>
            <person name="Fan W."/>
            <person name="Wang S."/>
            <person name="Wang H."/>
            <person name="Wang A."/>
            <person name="Jiang F."/>
            <person name="Liu H."/>
            <person name="Zhao H."/>
            <person name="Xu D."/>
            <person name="Zhang Y."/>
        </authorList>
    </citation>
    <scope>NUCLEOTIDE SEQUENCE [LARGE SCALE GENOMIC DNA]</scope>
    <source>
        <strain evidence="2">cv. Niubang</strain>
    </source>
</reference>
<accession>A0ACB9C6G5</accession>
<evidence type="ECO:0000313" key="2">
    <source>
        <dbReference type="Proteomes" id="UP001055879"/>
    </source>
</evidence>
<keyword evidence="2" id="KW-1185">Reference proteome</keyword>
<organism evidence="1 2">
    <name type="scientific">Arctium lappa</name>
    <name type="common">Greater burdock</name>
    <name type="synonym">Lappa major</name>
    <dbReference type="NCBI Taxonomy" id="4217"/>
    <lineage>
        <taxon>Eukaryota</taxon>
        <taxon>Viridiplantae</taxon>
        <taxon>Streptophyta</taxon>
        <taxon>Embryophyta</taxon>
        <taxon>Tracheophyta</taxon>
        <taxon>Spermatophyta</taxon>
        <taxon>Magnoliopsida</taxon>
        <taxon>eudicotyledons</taxon>
        <taxon>Gunneridae</taxon>
        <taxon>Pentapetalae</taxon>
        <taxon>asterids</taxon>
        <taxon>campanulids</taxon>
        <taxon>Asterales</taxon>
        <taxon>Asteraceae</taxon>
        <taxon>Carduoideae</taxon>
        <taxon>Cardueae</taxon>
        <taxon>Arctiinae</taxon>
        <taxon>Arctium</taxon>
    </lineage>
</organism>
<proteinExistence type="predicted"/>
<name>A0ACB9C6G5_ARCLA</name>
<dbReference type="Proteomes" id="UP001055879">
    <property type="component" value="Linkage Group LG05"/>
</dbReference>
<sequence length="305" mass="32717">MSNSVADGGVKGRRKASNSRGHPRFVGVRQRPSGRWVAEIKDSLQKVRLWLGTFDTAEDAARAYDDAARSLRGANARTNFELPADSVNSLRCLPENAEPFCFEEACRSEDAENGLVGALRAKLFLGSSSKHAAAKGKSLGFPVSQHRVGVKRKTPSTAAASPSVITNLPLVIQKPNDGSYNNNNHDLIRVASPIDFDEGQWRNTCYEPQPPSATTVWPAETPLPAVDVLSSLFDTNLMDSLWPLSAGATKATVGMTATGVWPEQQVLHCDNSWVGDDGGGAAQAVNGAPNTSNWDPFIYLNSVLG</sequence>
<gene>
    <name evidence="1" type="ORF">L6452_18534</name>
</gene>
<dbReference type="EMBL" id="CM042051">
    <property type="protein sequence ID" value="KAI3729863.1"/>
    <property type="molecule type" value="Genomic_DNA"/>
</dbReference>
<evidence type="ECO:0000313" key="1">
    <source>
        <dbReference type="EMBL" id="KAI3729863.1"/>
    </source>
</evidence>
<comment type="caution">
    <text evidence="1">The sequence shown here is derived from an EMBL/GenBank/DDBJ whole genome shotgun (WGS) entry which is preliminary data.</text>
</comment>